<dbReference type="Proteomes" id="UP000469452">
    <property type="component" value="Unassembled WGS sequence"/>
</dbReference>
<gene>
    <name evidence="2" type="ORF">AaE_014277</name>
</gene>
<feature type="region of interest" description="Disordered" evidence="1">
    <location>
        <begin position="159"/>
        <end position="204"/>
    </location>
</feature>
<accession>A0A6A4ZF22</accession>
<evidence type="ECO:0000313" key="3">
    <source>
        <dbReference type="Proteomes" id="UP000469452"/>
    </source>
</evidence>
<name>A0A6A4ZF22_APHAT</name>
<organism evidence="2 3">
    <name type="scientific">Aphanomyces astaci</name>
    <name type="common">Crayfish plague agent</name>
    <dbReference type="NCBI Taxonomy" id="112090"/>
    <lineage>
        <taxon>Eukaryota</taxon>
        <taxon>Sar</taxon>
        <taxon>Stramenopiles</taxon>
        <taxon>Oomycota</taxon>
        <taxon>Saprolegniomycetes</taxon>
        <taxon>Saprolegniales</taxon>
        <taxon>Verrucalvaceae</taxon>
        <taxon>Aphanomyces</taxon>
    </lineage>
</organism>
<evidence type="ECO:0000256" key="1">
    <source>
        <dbReference type="SAM" id="MobiDB-lite"/>
    </source>
</evidence>
<dbReference type="AlphaFoldDB" id="A0A6A4ZF22"/>
<sequence length="204" mass="22589">MELRNAAYDYVEDAGDHWDLTSSSTTTSTSYKHTSTSPLLRRRLSVVTAWGESTLVLYPTTPPAQAALPVHSTHVPPTSPLLDLMEALHASRRQRATTASTSTTTSFTLFADEHLAAWTDEQQHEPPSHVYDLIPLSPHPMDVRTTYDGRVAKHKRIGELLGEAKSPGPWTHPSRSQPYRMLKDAPTRLPPSPLLQQHPSSVIA</sequence>
<reference evidence="2 3" key="1">
    <citation type="submission" date="2019-06" db="EMBL/GenBank/DDBJ databases">
        <title>Genomics analysis of Aphanomyces spp. identifies a new class of oomycete effector associated with host adaptation.</title>
        <authorList>
            <person name="Gaulin E."/>
        </authorList>
    </citation>
    <scope>NUCLEOTIDE SEQUENCE [LARGE SCALE GENOMIC DNA]</scope>
    <source>
        <strain evidence="2 3">E</strain>
    </source>
</reference>
<protein>
    <submittedName>
        <fullName evidence="2">Uncharacterized protein</fullName>
    </submittedName>
</protein>
<proteinExistence type="predicted"/>
<comment type="caution">
    <text evidence="2">The sequence shown here is derived from an EMBL/GenBank/DDBJ whole genome shotgun (WGS) entry which is preliminary data.</text>
</comment>
<evidence type="ECO:0000313" key="2">
    <source>
        <dbReference type="EMBL" id="KAF0706061.1"/>
    </source>
</evidence>
<feature type="compositionally biased region" description="Low complexity" evidence="1">
    <location>
        <begin position="194"/>
        <end position="204"/>
    </location>
</feature>
<dbReference type="EMBL" id="VJMI01019918">
    <property type="protein sequence ID" value="KAF0706061.1"/>
    <property type="molecule type" value="Genomic_DNA"/>
</dbReference>